<dbReference type="InterPro" id="IPR021428">
    <property type="entry name" value="DUF3078"/>
</dbReference>
<gene>
    <name evidence="1" type="ORF">K8089_13310</name>
</gene>
<comment type="caution">
    <text evidence="1">The sequence shown here is derived from an EMBL/GenBank/DDBJ whole genome shotgun (WGS) entry which is preliminary data.</text>
</comment>
<reference evidence="1" key="1">
    <citation type="submission" date="2021-09" db="EMBL/GenBank/DDBJ databases">
        <title>Genome of Aequorivita sp. strain F47161.</title>
        <authorList>
            <person name="Wang Y."/>
        </authorList>
    </citation>
    <scope>NUCLEOTIDE SEQUENCE</scope>
    <source>
        <strain evidence="1">F47161</strain>
    </source>
</reference>
<dbReference type="EMBL" id="JAIRBA010000030">
    <property type="protein sequence ID" value="MCG2420001.1"/>
    <property type="molecule type" value="Genomic_DNA"/>
</dbReference>
<dbReference type="Pfam" id="PF11276">
    <property type="entry name" value="DUF3078"/>
    <property type="match status" value="1"/>
</dbReference>
<evidence type="ECO:0000313" key="1">
    <source>
        <dbReference type="EMBL" id="MCG2420001.1"/>
    </source>
</evidence>
<dbReference type="Proteomes" id="UP001139461">
    <property type="component" value="Unassembled WGS sequence"/>
</dbReference>
<evidence type="ECO:0000313" key="2">
    <source>
        <dbReference type="Proteomes" id="UP001139461"/>
    </source>
</evidence>
<accession>A0A9X1QY62</accession>
<keyword evidence="2" id="KW-1185">Reference proteome</keyword>
<dbReference type="RefSeq" id="WP_237603785.1">
    <property type="nucleotide sequence ID" value="NZ_JAIRBA010000030.1"/>
</dbReference>
<protein>
    <submittedName>
        <fullName evidence="1">DUF3078 domain-containing protein</fullName>
    </submittedName>
</protein>
<proteinExistence type="predicted"/>
<dbReference type="AlphaFoldDB" id="A0A9X1QY62"/>
<name>A0A9X1QY62_9FLAO</name>
<sequence>MKNTFYIIFTLFLFSFNNILANVNSLFLAHIEKDTLHLGWKSKSEVGLLLNQVSFTNWNSGGTNSISGIISGKSAAKFKTEKWSWNSVLNLKYGLNKQQDNGIKKTEDIIELNSNLVLQTDSISNWFYSARLSFNTQFSNGYKYPNTEEAISRFLAPGYMFFGMGMEYGKKIEQLSFYASPFTIKTTFVLDDYLANKGAFGVNPAIFDEDGNMLSSGSRVKQEVGILLTNKYEEKLFENIELNSYLRLYTDYLNSFGNIDIDWELQLDMKVNKFVKATLGSHLRYDNDIKVESTRNEITNEEIISEGPTVQWKQILGVGVVIDFDKLVQTKETS</sequence>
<organism evidence="1 2">
    <name type="scientific">Aequorivita vitellina</name>
    <dbReference type="NCBI Taxonomy" id="2874475"/>
    <lineage>
        <taxon>Bacteria</taxon>
        <taxon>Pseudomonadati</taxon>
        <taxon>Bacteroidota</taxon>
        <taxon>Flavobacteriia</taxon>
        <taxon>Flavobacteriales</taxon>
        <taxon>Flavobacteriaceae</taxon>
        <taxon>Aequorivita</taxon>
    </lineage>
</organism>